<dbReference type="KEGG" id="osu:NT6N_09260"/>
<feature type="chain" id="PRO_5043333444" evidence="3">
    <location>
        <begin position="27"/>
        <end position="493"/>
    </location>
</feature>
<evidence type="ECO:0000256" key="3">
    <source>
        <dbReference type="SAM" id="SignalP"/>
    </source>
</evidence>
<keyword evidence="3" id="KW-0732">Signal</keyword>
<dbReference type="CDD" id="cd16146">
    <property type="entry name" value="ARS_like"/>
    <property type="match status" value="1"/>
</dbReference>
<dbReference type="Pfam" id="PF00884">
    <property type="entry name" value="Sulfatase"/>
    <property type="match status" value="1"/>
</dbReference>
<comment type="similarity">
    <text evidence="1">Belongs to the sulfatase family.</text>
</comment>
<dbReference type="GO" id="GO:0004065">
    <property type="term" value="F:arylsulfatase activity"/>
    <property type="evidence" value="ECO:0007669"/>
    <property type="project" value="TreeGrafter"/>
</dbReference>
<feature type="signal peptide" evidence="3">
    <location>
        <begin position="1"/>
        <end position="26"/>
    </location>
</feature>
<gene>
    <name evidence="5" type="primary">arsA_2</name>
    <name evidence="5" type="ORF">NT6N_09260</name>
</gene>
<sequence length="493" mass="54690">MIIPHKLARSAGAFMLSFSLGVVAHAAPLAGSKPNIILVMTDDQGMGDLSCMGNEVVKTPNIDTFYKKSTRFTDFQVSPTCAPTRAAIMSGRPPFKVGVTHTIFQRERMALDIVTLPQALKTAGYATGIFGKWHLGDGEEYLPGNRGFDEALIHGAGGIGQVNLGDFPPNKTNSYFDSVLLHNKTVVQTKGYCTDLFFHSGLAWIKKQHAAKQPYFAYISLNAPHAPMNVAESYKKRFIEMGYDKGTAGRYGMIENIDDNFGLLMEKLTEWKALENTLVIFMTDNGGTHLSGRLKGKKVKHFNYNMKGGKNSPNEGGTHVPAFWYWKGVLGAGVDIDGLTAHLDLFPTFTELAGAKLPEKMQDLDGRSLVPLLKDPKAAWADRELFVHCGRWNAGKRESAKFVKCAVRTELWRFVNNKELYDISADPGETKDVSASHPEVVSQLRKAYDKWWASALPLMVNEGLPKVKDHPLHQLYEKQKADSGIPEWKPEEL</sequence>
<dbReference type="InterPro" id="IPR050738">
    <property type="entry name" value="Sulfatase"/>
</dbReference>
<evidence type="ECO:0000256" key="2">
    <source>
        <dbReference type="ARBA" id="ARBA00022801"/>
    </source>
</evidence>
<protein>
    <submittedName>
        <fullName evidence="5">Arylsulfatase</fullName>
    </submittedName>
</protein>
<evidence type="ECO:0000256" key="1">
    <source>
        <dbReference type="ARBA" id="ARBA00008779"/>
    </source>
</evidence>
<dbReference type="AlphaFoldDB" id="A0AAT9FIJ2"/>
<evidence type="ECO:0000313" key="5">
    <source>
        <dbReference type="EMBL" id="BDS05886.1"/>
    </source>
</evidence>
<feature type="domain" description="Sulfatase N-terminal" evidence="4">
    <location>
        <begin position="34"/>
        <end position="355"/>
    </location>
</feature>
<dbReference type="Gene3D" id="3.40.720.10">
    <property type="entry name" value="Alkaline Phosphatase, subunit A"/>
    <property type="match status" value="1"/>
</dbReference>
<dbReference type="PANTHER" id="PTHR42693">
    <property type="entry name" value="ARYLSULFATASE FAMILY MEMBER"/>
    <property type="match status" value="1"/>
</dbReference>
<accession>A0AAT9FIJ2</accession>
<evidence type="ECO:0000259" key="4">
    <source>
        <dbReference type="Pfam" id="PF00884"/>
    </source>
</evidence>
<dbReference type="SUPFAM" id="SSF53649">
    <property type="entry name" value="Alkaline phosphatase-like"/>
    <property type="match status" value="1"/>
</dbReference>
<name>A0AAT9FIJ2_9BACT</name>
<dbReference type="InterPro" id="IPR017850">
    <property type="entry name" value="Alkaline_phosphatase_core_sf"/>
</dbReference>
<keyword evidence="2" id="KW-0378">Hydrolase</keyword>
<organism evidence="5">
    <name type="scientific">Oceaniferula spumae</name>
    <dbReference type="NCBI Taxonomy" id="2979115"/>
    <lineage>
        <taxon>Bacteria</taxon>
        <taxon>Pseudomonadati</taxon>
        <taxon>Verrucomicrobiota</taxon>
        <taxon>Verrucomicrobiia</taxon>
        <taxon>Verrucomicrobiales</taxon>
        <taxon>Verrucomicrobiaceae</taxon>
        <taxon>Oceaniferula</taxon>
    </lineage>
</organism>
<dbReference type="Gene3D" id="3.30.1120.10">
    <property type="match status" value="1"/>
</dbReference>
<dbReference type="InterPro" id="IPR000917">
    <property type="entry name" value="Sulfatase_N"/>
</dbReference>
<dbReference type="EMBL" id="AP026866">
    <property type="protein sequence ID" value="BDS05886.1"/>
    <property type="molecule type" value="Genomic_DNA"/>
</dbReference>
<dbReference type="PANTHER" id="PTHR42693:SF53">
    <property type="entry name" value="ENDO-4-O-SULFATASE"/>
    <property type="match status" value="1"/>
</dbReference>
<proteinExistence type="inferred from homology"/>
<reference evidence="5" key="1">
    <citation type="submission" date="2024-07" db="EMBL/GenBank/DDBJ databases">
        <title>Complete genome sequence of Verrucomicrobiaceae bacterium NT6N.</title>
        <authorList>
            <person name="Huang C."/>
            <person name="Takami H."/>
            <person name="Hamasaki K."/>
        </authorList>
    </citation>
    <scope>NUCLEOTIDE SEQUENCE</scope>
    <source>
        <strain evidence="5">NT6N</strain>
    </source>
</reference>